<dbReference type="GO" id="GO:0006166">
    <property type="term" value="P:purine ribonucleoside salvage"/>
    <property type="evidence" value="ECO:0007669"/>
    <property type="project" value="UniProtKB-KW"/>
</dbReference>
<evidence type="ECO:0000256" key="6">
    <source>
        <dbReference type="NCBIfam" id="TIGR01744"/>
    </source>
</evidence>
<feature type="binding site" evidence="5">
    <location>
        <position position="156"/>
    </location>
    <ligand>
        <name>xanthine</name>
        <dbReference type="ChEBI" id="CHEBI:17712"/>
    </ligand>
</feature>
<dbReference type="InterPro" id="IPR029057">
    <property type="entry name" value="PRTase-like"/>
</dbReference>
<evidence type="ECO:0000256" key="3">
    <source>
        <dbReference type="ARBA" id="ARBA00022679"/>
    </source>
</evidence>
<dbReference type="Gene3D" id="3.40.50.2020">
    <property type="match status" value="1"/>
</dbReference>
<dbReference type="PANTHER" id="PTHR43864:SF1">
    <property type="entry name" value="XANTHINE PHOSPHORIBOSYLTRANSFERASE"/>
    <property type="match status" value="1"/>
</dbReference>
<dbReference type="NCBIfam" id="NF006671">
    <property type="entry name" value="PRK09219.1"/>
    <property type="match status" value="1"/>
</dbReference>
<evidence type="ECO:0000256" key="5">
    <source>
        <dbReference type="HAMAP-Rule" id="MF_01184"/>
    </source>
</evidence>
<evidence type="ECO:0000313" key="8">
    <source>
        <dbReference type="EMBL" id="TFU23129.1"/>
    </source>
</evidence>
<dbReference type="InterPro" id="IPR010079">
    <property type="entry name" value="Xanthine_PRibTrfase"/>
</dbReference>
<evidence type="ECO:0000256" key="4">
    <source>
        <dbReference type="ARBA" id="ARBA00022726"/>
    </source>
</evidence>
<dbReference type="GO" id="GO:0032265">
    <property type="term" value="P:XMP salvage"/>
    <property type="evidence" value="ECO:0007669"/>
    <property type="project" value="UniProtKB-UniRule"/>
</dbReference>
<feature type="binding site" evidence="5">
    <location>
        <position position="27"/>
    </location>
    <ligand>
        <name>xanthine</name>
        <dbReference type="ChEBI" id="CHEBI:17712"/>
    </ligand>
</feature>
<dbReference type="GO" id="GO:0000310">
    <property type="term" value="F:xanthine phosphoribosyltransferase activity"/>
    <property type="evidence" value="ECO:0007669"/>
    <property type="project" value="UniProtKB-UniRule"/>
</dbReference>
<keyword evidence="2 5" id="KW-0328">Glycosyltransferase</keyword>
<gene>
    <name evidence="5" type="primary">xpt</name>
    <name evidence="8" type="ORF">E4U03_04000</name>
</gene>
<evidence type="ECO:0000256" key="1">
    <source>
        <dbReference type="ARBA" id="ARBA00022490"/>
    </source>
</evidence>
<name>A0A4Y9F4V9_9MICC</name>
<feature type="binding site" evidence="5">
    <location>
        <begin position="128"/>
        <end position="132"/>
    </location>
    <ligand>
        <name>5-phospho-alpha-D-ribose 1-diphosphate</name>
        <dbReference type="ChEBI" id="CHEBI:58017"/>
    </ligand>
</feature>
<comment type="similarity">
    <text evidence="5">Belongs to the purine/pyrimidine phosphoribosyltransferase family. Xpt subfamily.</text>
</comment>
<comment type="pathway">
    <text evidence="5">Purine metabolism; XMP biosynthesis via salvage pathway; XMP from xanthine: step 1/1.</text>
</comment>
<sequence>MKLLEDRIRRDGRILPGNILKVDQFVNHQVDPQLMMDMGRDFAEHFKDAGITRVLTLEVSGISMAMTAALHLGVPMVFAKKISSKTLSTDTYHSKVFSYTKKIEYDIRVDKRFVTPEDRILIIDDFLANGQALHGLTHLCEQGGAQVAGIGIAIEKVFQGGGKEFRNRGYDVYSLAMIDHFTDDGVVFTHEVEKIQ</sequence>
<keyword evidence="1 5" id="KW-0963">Cytoplasm</keyword>
<comment type="subcellular location">
    <subcellularLocation>
        <location evidence="5">Cytoplasm</location>
    </subcellularLocation>
</comment>
<dbReference type="HAMAP" id="MF_01184">
    <property type="entry name" value="XPRTase"/>
    <property type="match status" value="1"/>
</dbReference>
<comment type="caution">
    <text evidence="8">The sequence shown here is derived from an EMBL/GenBank/DDBJ whole genome shotgun (WGS) entry which is preliminary data.</text>
</comment>
<organism evidence="8 9">
    <name type="scientific">Rothia nasimurium</name>
    <dbReference type="NCBI Taxonomy" id="85336"/>
    <lineage>
        <taxon>Bacteria</taxon>
        <taxon>Bacillati</taxon>
        <taxon>Actinomycetota</taxon>
        <taxon>Actinomycetes</taxon>
        <taxon>Micrococcales</taxon>
        <taxon>Micrococcaceae</taxon>
        <taxon>Rothia</taxon>
    </lineage>
</organism>
<dbReference type="NCBIfam" id="TIGR01744">
    <property type="entry name" value="XPRTase"/>
    <property type="match status" value="1"/>
</dbReference>
<feature type="domain" description="Phosphoribosyltransferase" evidence="7">
    <location>
        <begin position="37"/>
        <end position="156"/>
    </location>
</feature>
<dbReference type="AlphaFoldDB" id="A0A4Y9F4V9"/>
<dbReference type="RefSeq" id="WP_135011706.1">
    <property type="nucleotide sequence ID" value="NZ_JADGLK010000010.1"/>
</dbReference>
<evidence type="ECO:0000313" key="9">
    <source>
        <dbReference type="Proteomes" id="UP000297951"/>
    </source>
</evidence>
<accession>A0A4Y9F4V9</accession>
<evidence type="ECO:0000256" key="2">
    <source>
        <dbReference type="ARBA" id="ARBA00022676"/>
    </source>
</evidence>
<keyword evidence="3 5" id="KW-0808">Transferase</keyword>
<comment type="catalytic activity">
    <reaction evidence="5">
        <text>XMP + diphosphate = xanthine + 5-phospho-alpha-D-ribose 1-diphosphate</text>
        <dbReference type="Rhea" id="RHEA:10800"/>
        <dbReference type="ChEBI" id="CHEBI:17712"/>
        <dbReference type="ChEBI" id="CHEBI:33019"/>
        <dbReference type="ChEBI" id="CHEBI:57464"/>
        <dbReference type="ChEBI" id="CHEBI:58017"/>
        <dbReference type="EC" id="2.4.2.22"/>
    </reaction>
</comment>
<dbReference type="InterPro" id="IPR050118">
    <property type="entry name" value="Pur/Pyrimidine_PRTase"/>
</dbReference>
<feature type="binding site" evidence="5">
    <location>
        <position position="20"/>
    </location>
    <ligand>
        <name>xanthine</name>
        <dbReference type="ChEBI" id="CHEBI:17712"/>
    </ligand>
</feature>
<dbReference type="EMBL" id="SPQC01000010">
    <property type="protein sequence ID" value="TFU23129.1"/>
    <property type="molecule type" value="Genomic_DNA"/>
</dbReference>
<keyword evidence="4 5" id="KW-0660">Purine salvage</keyword>
<dbReference type="PANTHER" id="PTHR43864">
    <property type="entry name" value="HYPOXANTHINE/GUANINE PHOSPHORIBOSYLTRANSFERASE"/>
    <property type="match status" value="1"/>
</dbReference>
<dbReference type="EC" id="2.4.2.22" evidence="5 6"/>
<evidence type="ECO:0000259" key="7">
    <source>
        <dbReference type="Pfam" id="PF00156"/>
    </source>
</evidence>
<dbReference type="Pfam" id="PF00156">
    <property type="entry name" value="Pribosyltran"/>
    <property type="match status" value="1"/>
</dbReference>
<dbReference type="SUPFAM" id="SSF53271">
    <property type="entry name" value="PRTase-like"/>
    <property type="match status" value="1"/>
</dbReference>
<dbReference type="GO" id="GO:0005737">
    <property type="term" value="C:cytoplasm"/>
    <property type="evidence" value="ECO:0007669"/>
    <property type="project" value="UniProtKB-SubCell"/>
</dbReference>
<dbReference type="Proteomes" id="UP000297951">
    <property type="component" value="Unassembled WGS sequence"/>
</dbReference>
<comment type="function">
    <text evidence="5">Converts the preformed base xanthine, a product of nucleic acid breakdown, to xanthosine 5'-monophosphate (XMP), so it can be reused for RNA or DNA synthesis.</text>
</comment>
<dbReference type="InterPro" id="IPR000836">
    <property type="entry name" value="PRTase_dom"/>
</dbReference>
<dbReference type="CDD" id="cd06223">
    <property type="entry name" value="PRTases_typeI"/>
    <property type="match status" value="1"/>
</dbReference>
<dbReference type="UniPathway" id="UPA00602">
    <property type="reaction ID" value="UER00658"/>
</dbReference>
<reference evidence="8 9" key="1">
    <citation type="submission" date="2019-03" db="EMBL/GenBank/DDBJ databases">
        <title>Diversity of the mouse oral microbiome.</title>
        <authorList>
            <person name="Joseph S."/>
            <person name="Aduse-Opoku J."/>
            <person name="Curtis M."/>
            <person name="Wade W."/>
            <person name="Hashim A."/>
        </authorList>
    </citation>
    <scope>NUCLEOTIDE SEQUENCE [LARGE SCALE GENOMIC DNA]</scope>
    <source>
        <strain evidence="9">irhom_31</strain>
    </source>
</reference>
<comment type="subunit">
    <text evidence="5">Homodimer.</text>
</comment>
<dbReference type="GO" id="GO:0046110">
    <property type="term" value="P:xanthine metabolic process"/>
    <property type="evidence" value="ECO:0007669"/>
    <property type="project" value="UniProtKB-UniRule"/>
</dbReference>
<proteinExistence type="inferred from homology"/>
<protein>
    <recommendedName>
        <fullName evidence="5 6">Xanthine phosphoribosyltransferase</fullName>
        <shortName evidence="5">XPRTase</shortName>
        <ecNumber evidence="5 6">2.4.2.22</ecNumber>
    </recommendedName>
</protein>
<dbReference type="OrthoDB" id="9790678at2"/>